<protein>
    <submittedName>
        <fullName evidence="1">Uncharacterized protein</fullName>
    </submittedName>
</protein>
<organism evidence="1 2">
    <name type="scientific">Caligus rogercresseyi</name>
    <name type="common">Sea louse</name>
    <dbReference type="NCBI Taxonomy" id="217165"/>
    <lineage>
        <taxon>Eukaryota</taxon>
        <taxon>Metazoa</taxon>
        <taxon>Ecdysozoa</taxon>
        <taxon>Arthropoda</taxon>
        <taxon>Crustacea</taxon>
        <taxon>Multicrustacea</taxon>
        <taxon>Hexanauplia</taxon>
        <taxon>Copepoda</taxon>
        <taxon>Siphonostomatoida</taxon>
        <taxon>Caligidae</taxon>
        <taxon>Caligus</taxon>
    </lineage>
</organism>
<gene>
    <name evidence="1" type="ORF">FKW44_008658</name>
</gene>
<proteinExistence type="predicted"/>
<accession>A0A7T8KGJ6</accession>
<dbReference type="EMBL" id="CP045894">
    <property type="protein sequence ID" value="QQP55465.1"/>
    <property type="molecule type" value="Genomic_DNA"/>
</dbReference>
<reference evidence="2" key="1">
    <citation type="submission" date="2021-01" db="EMBL/GenBank/DDBJ databases">
        <title>Caligus Genome Assembly.</title>
        <authorList>
            <person name="Gallardo-Escarate C."/>
        </authorList>
    </citation>
    <scope>NUCLEOTIDE SEQUENCE [LARGE SCALE GENOMIC DNA]</scope>
</reference>
<dbReference type="AlphaFoldDB" id="A0A7T8KGJ6"/>
<name>A0A7T8KGJ6_CALRO</name>
<dbReference type="Proteomes" id="UP000595437">
    <property type="component" value="Chromosome 5"/>
</dbReference>
<evidence type="ECO:0000313" key="1">
    <source>
        <dbReference type="EMBL" id="QQP55465.1"/>
    </source>
</evidence>
<feature type="non-terminal residue" evidence="1">
    <location>
        <position position="51"/>
    </location>
</feature>
<sequence length="51" mass="5998">MSWVKIPHCLIEHVKALHVRRLLFYLEAVTKPEGRMTYQCGHEWCTAVQTS</sequence>
<evidence type="ECO:0000313" key="2">
    <source>
        <dbReference type="Proteomes" id="UP000595437"/>
    </source>
</evidence>
<keyword evidence="2" id="KW-1185">Reference proteome</keyword>